<dbReference type="InterPro" id="IPR001375">
    <property type="entry name" value="Peptidase_S9_cat"/>
</dbReference>
<evidence type="ECO:0000256" key="2">
    <source>
        <dbReference type="ARBA" id="ARBA00011897"/>
    </source>
</evidence>
<gene>
    <name evidence="4" type="ORF">AKJ08_3618</name>
</gene>
<proteinExistence type="predicted"/>
<dbReference type="PRINTS" id="PR00862">
    <property type="entry name" value="PROLIGOPTASE"/>
</dbReference>
<accession>A0A0K1PIL7</accession>
<dbReference type="InterPro" id="IPR051167">
    <property type="entry name" value="Prolyl_oligopep/macrocyclase"/>
</dbReference>
<dbReference type="Pfam" id="PF00326">
    <property type="entry name" value="Peptidase_S9"/>
    <property type="match status" value="1"/>
</dbReference>
<comment type="catalytic activity">
    <reaction evidence="1">
        <text>Hydrolysis of Pro-|-Xaa &gt;&gt; Ala-|-Xaa in oligopeptides.</text>
        <dbReference type="EC" id="3.4.21.26"/>
    </reaction>
</comment>
<evidence type="ECO:0000256" key="1">
    <source>
        <dbReference type="ARBA" id="ARBA00001070"/>
    </source>
</evidence>
<dbReference type="Proteomes" id="UP000055590">
    <property type="component" value="Chromosome"/>
</dbReference>
<dbReference type="EC" id="3.4.21.26" evidence="2"/>
<keyword evidence="5" id="KW-1185">Reference proteome</keyword>
<evidence type="ECO:0000259" key="3">
    <source>
        <dbReference type="Pfam" id="PF00326"/>
    </source>
</evidence>
<dbReference type="Gene3D" id="3.40.50.1820">
    <property type="entry name" value="alpha/beta hydrolase"/>
    <property type="match status" value="1"/>
</dbReference>
<dbReference type="STRING" id="1391653.AKJ08_3618"/>
<dbReference type="PANTHER" id="PTHR42881">
    <property type="entry name" value="PROLYL ENDOPEPTIDASE"/>
    <property type="match status" value="1"/>
</dbReference>
<dbReference type="GO" id="GO:0070012">
    <property type="term" value="F:oligopeptidase activity"/>
    <property type="evidence" value="ECO:0007669"/>
    <property type="project" value="TreeGrafter"/>
</dbReference>
<dbReference type="InterPro" id="IPR002470">
    <property type="entry name" value="Peptidase_S9A"/>
</dbReference>
<dbReference type="InterPro" id="IPR029058">
    <property type="entry name" value="AB_hydrolase_fold"/>
</dbReference>
<name>A0A0K1PIL7_9BACT</name>
<reference evidence="4 5" key="1">
    <citation type="submission" date="2015-08" db="EMBL/GenBank/DDBJ databases">
        <authorList>
            <person name="Babu N.S."/>
            <person name="Beckwith C.J."/>
            <person name="Beseler K.G."/>
            <person name="Brison A."/>
            <person name="Carone J.V."/>
            <person name="Caskin T.P."/>
            <person name="Diamond M."/>
            <person name="Durham M.E."/>
            <person name="Foxe J.M."/>
            <person name="Go M."/>
            <person name="Henderson B.A."/>
            <person name="Jones I.B."/>
            <person name="McGettigan J.A."/>
            <person name="Micheletti S.J."/>
            <person name="Nasrallah M.E."/>
            <person name="Ortiz D."/>
            <person name="Piller C.R."/>
            <person name="Privatt S.R."/>
            <person name="Schneider S.L."/>
            <person name="Sharp S."/>
            <person name="Smith T.C."/>
            <person name="Stanton J.D."/>
            <person name="Ullery H.E."/>
            <person name="Wilson R.J."/>
            <person name="Serrano M.G."/>
            <person name="Buck G."/>
            <person name="Lee V."/>
            <person name="Wang Y."/>
            <person name="Carvalho R."/>
            <person name="Voegtly L."/>
            <person name="Shi R."/>
            <person name="Duckworth R."/>
            <person name="Johnson A."/>
            <person name="Loviza R."/>
            <person name="Walstead R."/>
            <person name="Shah Z."/>
            <person name="Kiflezghi M."/>
            <person name="Wade K."/>
            <person name="Ball S.L."/>
            <person name="Bradley K.W."/>
            <person name="Asai D.J."/>
            <person name="Bowman C.A."/>
            <person name="Russell D.A."/>
            <person name="Pope W.H."/>
            <person name="Jacobs-Sera D."/>
            <person name="Hendrix R.W."/>
            <person name="Hatfull G.F."/>
        </authorList>
    </citation>
    <scope>NUCLEOTIDE SEQUENCE [LARGE SCALE GENOMIC DNA]</scope>
    <source>
        <strain evidence="4 5">DSM 27710</strain>
    </source>
</reference>
<dbReference type="GO" id="GO:0006508">
    <property type="term" value="P:proteolysis"/>
    <property type="evidence" value="ECO:0007669"/>
    <property type="project" value="InterPro"/>
</dbReference>
<dbReference type="SUPFAM" id="SSF53474">
    <property type="entry name" value="alpha/beta-Hydrolases"/>
    <property type="match status" value="1"/>
</dbReference>
<dbReference type="EMBL" id="CP012332">
    <property type="protein sequence ID" value="AKU93231.1"/>
    <property type="molecule type" value="Genomic_DNA"/>
</dbReference>
<dbReference type="KEGG" id="vin:AKJ08_3618"/>
<evidence type="ECO:0000313" key="4">
    <source>
        <dbReference type="EMBL" id="AKU93231.1"/>
    </source>
</evidence>
<evidence type="ECO:0000313" key="5">
    <source>
        <dbReference type="Proteomes" id="UP000055590"/>
    </source>
</evidence>
<dbReference type="PANTHER" id="PTHR42881:SF2">
    <property type="entry name" value="PROLYL ENDOPEPTIDASE"/>
    <property type="match status" value="1"/>
</dbReference>
<sequence length="150" mass="16423">MGAMMTQAPELFRVAVGKVGLYDMIRFQMFPPAELWVDEYGSSESPEQVGYLLGYSPYHQVIPGVSYPAFLGLTAKADTRVSWIHTAKFVAALQGATAGSEPVLFHIEQKAGHGQGKGRSDRVKEDVMMFRFIESRLGVGSPAVKNAAQR</sequence>
<dbReference type="GO" id="GO:0005829">
    <property type="term" value="C:cytosol"/>
    <property type="evidence" value="ECO:0007669"/>
    <property type="project" value="TreeGrafter"/>
</dbReference>
<feature type="domain" description="Peptidase S9 prolyl oligopeptidase catalytic" evidence="3">
    <location>
        <begin position="1"/>
        <end position="138"/>
    </location>
</feature>
<protein>
    <recommendedName>
        <fullName evidence="2">prolyl oligopeptidase</fullName>
        <ecNumber evidence="2">3.4.21.26</ecNumber>
    </recommendedName>
</protein>
<organism evidence="4 5">
    <name type="scientific">Vulgatibacter incomptus</name>
    <dbReference type="NCBI Taxonomy" id="1391653"/>
    <lineage>
        <taxon>Bacteria</taxon>
        <taxon>Pseudomonadati</taxon>
        <taxon>Myxococcota</taxon>
        <taxon>Myxococcia</taxon>
        <taxon>Myxococcales</taxon>
        <taxon>Cystobacterineae</taxon>
        <taxon>Vulgatibacteraceae</taxon>
        <taxon>Vulgatibacter</taxon>
    </lineage>
</organism>
<dbReference type="GO" id="GO:0004252">
    <property type="term" value="F:serine-type endopeptidase activity"/>
    <property type="evidence" value="ECO:0007669"/>
    <property type="project" value="UniProtKB-EC"/>
</dbReference>
<dbReference type="AlphaFoldDB" id="A0A0K1PIL7"/>